<evidence type="ECO:0000313" key="1">
    <source>
        <dbReference type="EMBL" id="KAF7824275.1"/>
    </source>
</evidence>
<dbReference type="EMBL" id="JAAIUW010000007">
    <property type="protein sequence ID" value="KAF7824275.1"/>
    <property type="molecule type" value="Genomic_DNA"/>
</dbReference>
<name>A0A834TPP1_9FABA</name>
<keyword evidence="2" id="KW-1185">Reference proteome</keyword>
<organism evidence="1 2">
    <name type="scientific">Senna tora</name>
    <dbReference type="NCBI Taxonomy" id="362788"/>
    <lineage>
        <taxon>Eukaryota</taxon>
        <taxon>Viridiplantae</taxon>
        <taxon>Streptophyta</taxon>
        <taxon>Embryophyta</taxon>
        <taxon>Tracheophyta</taxon>
        <taxon>Spermatophyta</taxon>
        <taxon>Magnoliopsida</taxon>
        <taxon>eudicotyledons</taxon>
        <taxon>Gunneridae</taxon>
        <taxon>Pentapetalae</taxon>
        <taxon>rosids</taxon>
        <taxon>fabids</taxon>
        <taxon>Fabales</taxon>
        <taxon>Fabaceae</taxon>
        <taxon>Caesalpinioideae</taxon>
        <taxon>Cassia clade</taxon>
        <taxon>Senna</taxon>
    </lineage>
</organism>
<proteinExistence type="predicted"/>
<accession>A0A834TPP1</accession>
<comment type="caution">
    <text evidence="1">The sequence shown here is derived from an EMBL/GenBank/DDBJ whole genome shotgun (WGS) entry which is preliminary data.</text>
</comment>
<protein>
    <submittedName>
        <fullName evidence="1">Uncharacterized protein</fullName>
    </submittedName>
</protein>
<gene>
    <name evidence="1" type="ORF">G2W53_022419</name>
</gene>
<dbReference type="Proteomes" id="UP000634136">
    <property type="component" value="Unassembled WGS sequence"/>
</dbReference>
<evidence type="ECO:0000313" key="2">
    <source>
        <dbReference type="Proteomes" id="UP000634136"/>
    </source>
</evidence>
<sequence length="209" mass="23392">MPSRIDGGEVSVLSNEAGGTRVDDPSISCRRSWRAQGACGCDRSNIDSKWYLDTPRAGLLKRRGIHFAPRWTWGAFPEREVLARLRGSKPHCPYPITLEELLYRLRLAATDWAFFIHCYFSSIKARALHSLSPLSVSVSTLRCPSHSPLSVSTLRLRLHSSLSLALSTLRLHLHSSLTLTLCVALESFVAFDITGMRDLRFLLLILLCS</sequence>
<reference evidence="1" key="1">
    <citation type="submission" date="2020-09" db="EMBL/GenBank/DDBJ databases">
        <title>Genome-Enabled Discovery of Anthraquinone Biosynthesis in Senna tora.</title>
        <authorList>
            <person name="Kang S.-H."/>
            <person name="Pandey R.P."/>
            <person name="Lee C.-M."/>
            <person name="Sim J.-S."/>
            <person name="Jeong J.-T."/>
            <person name="Choi B.-S."/>
            <person name="Jung M."/>
            <person name="Ginzburg D."/>
            <person name="Zhao K."/>
            <person name="Won S.Y."/>
            <person name="Oh T.-J."/>
            <person name="Yu Y."/>
            <person name="Kim N.-H."/>
            <person name="Lee O.R."/>
            <person name="Lee T.-H."/>
            <person name="Bashyal P."/>
            <person name="Kim T.-S."/>
            <person name="Lee W.-H."/>
            <person name="Kawkins C."/>
            <person name="Kim C.-K."/>
            <person name="Kim J.S."/>
            <person name="Ahn B.O."/>
            <person name="Rhee S.Y."/>
            <person name="Sohng J.K."/>
        </authorList>
    </citation>
    <scope>NUCLEOTIDE SEQUENCE</scope>
    <source>
        <tissue evidence="1">Leaf</tissue>
    </source>
</reference>
<dbReference type="AlphaFoldDB" id="A0A834TPP1"/>